<dbReference type="AlphaFoldDB" id="A0AA39GYP5"/>
<reference evidence="1" key="1">
    <citation type="submission" date="2023-06" db="EMBL/GenBank/DDBJ databases">
        <title>Genomic analysis of the entomopathogenic nematode Steinernema hermaphroditum.</title>
        <authorList>
            <person name="Schwarz E.M."/>
            <person name="Heppert J.K."/>
            <person name="Baniya A."/>
            <person name="Schwartz H.T."/>
            <person name="Tan C.-H."/>
            <person name="Antoshechkin I."/>
            <person name="Sternberg P.W."/>
            <person name="Goodrich-Blair H."/>
            <person name="Dillman A.R."/>
        </authorList>
    </citation>
    <scope>NUCLEOTIDE SEQUENCE</scope>
    <source>
        <strain evidence="1">PS9179</strain>
        <tissue evidence="1">Whole animal</tissue>
    </source>
</reference>
<sequence length="307" mass="34215">MLFSQANADNHSKAAIISTNVSVRDLVDRLEFSCNGRDLLSLCPCARLDDLYLSVHTLRVLSSPFLFSLIKQFGATLCATREERGAPQRALLDYSYCLVSTSRIGSALLPASRQCLLDRTTLRARSEASTLDSPVKKKKKYSDETENHGAIMVDCPKSDEEFTLTYTHDPMPSTSYSTAFCPFVPLSVQTDTEAMVSTSYVPSSSIETEADVRQRLIASPYNLVASGLLATEALASTLIWDQWLCTLANSLSSCQWQTYWQNYASIYGIGALPTHLLSFFNQPLFNDNLARLRADEMHNVYGWFLHS</sequence>
<gene>
    <name evidence="1" type="ORF">QR680_001506</name>
</gene>
<dbReference type="Proteomes" id="UP001175271">
    <property type="component" value="Unassembled WGS sequence"/>
</dbReference>
<evidence type="ECO:0000313" key="1">
    <source>
        <dbReference type="EMBL" id="KAK0395961.1"/>
    </source>
</evidence>
<protein>
    <submittedName>
        <fullName evidence="1">Uncharacterized protein</fullName>
    </submittedName>
</protein>
<keyword evidence="2" id="KW-1185">Reference proteome</keyword>
<name>A0AA39GYP5_9BILA</name>
<accession>A0AA39GYP5</accession>
<evidence type="ECO:0000313" key="2">
    <source>
        <dbReference type="Proteomes" id="UP001175271"/>
    </source>
</evidence>
<dbReference type="EMBL" id="JAUCMV010000005">
    <property type="protein sequence ID" value="KAK0395961.1"/>
    <property type="molecule type" value="Genomic_DNA"/>
</dbReference>
<proteinExistence type="predicted"/>
<organism evidence="1 2">
    <name type="scientific">Steinernema hermaphroditum</name>
    <dbReference type="NCBI Taxonomy" id="289476"/>
    <lineage>
        <taxon>Eukaryota</taxon>
        <taxon>Metazoa</taxon>
        <taxon>Ecdysozoa</taxon>
        <taxon>Nematoda</taxon>
        <taxon>Chromadorea</taxon>
        <taxon>Rhabditida</taxon>
        <taxon>Tylenchina</taxon>
        <taxon>Panagrolaimomorpha</taxon>
        <taxon>Strongyloidoidea</taxon>
        <taxon>Steinernematidae</taxon>
        <taxon>Steinernema</taxon>
    </lineage>
</organism>
<comment type="caution">
    <text evidence="1">The sequence shown here is derived from an EMBL/GenBank/DDBJ whole genome shotgun (WGS) entry which is preliminary data.</text>
</comment>